<dbReference type="RefSeq" id="XP_002788723.1">
    <property type="nucleotide sequence ID" value="XM_002788677.1"/>
</dbReference>
<dbReference type="GeneID" id="9054067"/>
<name>C5K597_PERM5</name>
<keyword evidence="2" id="KW-1185">Reference proteome</keyword>
<dbReference type="EMBL" id="GG670562">
    <property type="protein sequence ID" value="EER20519.1"/>
    <property type="molecule type" value="Genomic_DNA"/>
</dbReference>
<proteinExistence type="predicted"/>
<dbReference type="AlphaFoldDB" id="C5K597"/>
<sequence>MNRYDSLEYNKGAEDQPRRKVIIDGMLDIDCTADTRHHTEAQHRRRILIEGAHRPVGYAAAGWRRPADEFLLEDPTPTECDVDVHNALMQQIESAQCNEGDGVDNFGTGTGRIGIAWLLGIISKAGKAPLFFLYESLEASRRAHRGWAFRILERRPEAAELQVRSFNVEELLGEDFELPAHSVVSSNAQKLTDADLDPDGFYWLYPERLADPRLRRERLKALLERQAEERLLKAARLAAKEAENARFVAVPLEQRQHQELMDRLQRLFVECWRPRIIPPAGTKGGDSTDSDASWILLPWEREELAKRVDADMLMDTLTWLYRIHSNLTHHNELYVTAGIQMCSLVDAANNRRSVPDVEKGEMLLSDFTAVVPYVDNVESELHAKLLFGRLCRLCRVDPSTAESLQWAAVLKACRLHKAALSPAGGRRQQRAPSRLVDPVSLIRRDLESTTKMVRGEIMRLHVPMEKFNEYFLDPANIEMLVAEHQTWSRMAVQLDGLVSFSTSELEKLLGGRTKPADVASKKEVKETPLSELSYYLPMQRCLDLFKEYWTARVIPPAVDRELMDPTGVLLDHEVTTINTLFRQNNLSGLFKYLTQVHTVLKDAEEAYVKYGRMMVRIIRQAQYTRNCMLDPDTGRGHYGEDLTYFSRRDNMEANKELEGTSTVDAEEVLIGVADSGMGNAALP</sequence>
<organism evidence="2">
    <name type="scientific">Perkinsus marinus (strain ATCC 50983 / TXsc)</name>
    <dbReference type="NCBI Taxonomy" id="423536"/>
    <lineage>
        <taxon>Eukaryota</taxon>
        <taxon>Sar</taxon>
        <taxon>Alveolata</taxon>
        <taxon>Perkinsozoa</taxon>
        <taxon>Perkinsea</taxon>
        <taxon>Perkinsida</taxon>
        <taxon>Perkinsidae</taxon>
        <taxon>Perkinsus</taxon>
    </lineage>
</organism>
<evidence type="ECO:0000313" key="1">
    <source>
        <dbReference type="EMBL" id="EER20519.1"/>
    </source>
</evidence>
<gene>
    <name evidence="1" type="ORF">Pmar_PMAR010265</name>
</gene>
<accession>C5K597</accession>
<dbReference type="InParanoid" id="C5K597"/>
<evidence type="ECO:0000313" key="2">
    <source>
        <dbReference type="Proteomes" id="UP000007800"/>
    </source>
</evidence>
<dbReference type="Proteomes" id="UP000007800">
    <property type="component" value="Unassembled WGS sequence"/>
</dbReference>
<protein>
    <submittedName>
        <fullName evidence="1">Uncharacterized protein</fullName>
    </submittedName>
</protein>
<reference evidence="1 2" key="1">
    <citation type="submission" date="2008-07" db="EMBL/GenBank/DDBJ databases">
        <authorList>
            <person name="El-Sayed N."/>
            <person name="Caler E."/>
            <person name="Inman J."/>
            <person name="Amedeo P."/>
            <person name="Hass B."/>
            <person name="Wortman J."/>
        </authorList>
    </citation>
    <scope>NUCLEOTIDE SEQUENCE [LARGE SCALE GENOMIC DNA]</scope>
    <source>
        <strain evidence="2">ATCC 50983 / TXsc</strain>
    </source>
</reference>